<proteinExistence type="predicted"/>
<name>A0ABV6NPK8_9ACTN</name>
<keyword evidence="2" id="KW-1185">Reference proteome</keyword>
<dbReference type="Proteomes" id="UP001589894">
    <property type="component" value="Unassembled WGS sequence"/>
</dbReference>
<dbReference type="GO" id="GO:0008168">
    <property type="term" value="F:methyltransferase activity"/>
    <property type="evidence" value="ECO:0007669"/>
    <property type="project" value="UniProtKB-KW"/>
</dbReference>
<organism evidence="1 2">
    <name type="scientific">Plantactinospora siamensis</name>
    <dbReference type="NCBI Taxonomy" id="555372"/>
    <lineage>
        <taxon>Bacteria</taxon>
        <taxon>Bacillati</taxon>
        <taxon>Actinomycetota</taxon>
        <taxon>Actinomycetes</taxon>
        <taxon>Micromonosporales</taxon>
        <taxon>Micromonosporaceae</taxon>
        <taxon>Plantactinospora</taxon>
    </lineage>
</organism>
<dbReference type="Gene3D" id="3.40.50.150">
    <property type="entry name" value="Vaccinia Virus protein VP39"/>
    <property type="match status" value="1"/>
</dbReference>
<evidence type="ECO:0000313" key="1">
    <source>
        <dbReference type="EMBL" id="MFC0562710.1"/>
    </source>
</evidence>
<keyword evidence="1" id="KW-0489">Methyltransferase</keyword>
<dbReference type="RefSeq" id="WP_377334599.1">
    <property type="nucleotide sequence ID" value="NZ_JBHLUE010000001.1"/>
</dbReference>
<protein>
    <submittedName>
        <fullName evidence="1">SAM-dependent methyltransferase</fullName>
    </submittedName>
</protein>
<sequence length="212" mass="22830">MAQGTDAPRRDWHDWHRKYDDPRSTMSLRLAVVRERIRLAVDAAPPGPIRVLSLCAGDGRDLTGALADHRRRADVRGLLVELDPGLADAGRSALWPGLDFLVGDAALTDNHLGAVPADLVLLCGIFGNISDGDVAGTVRATPSLLAPGGRVIWTRHRSAPDLVPTIDGWFAAAGFAREFLSGAEHRYGVGVHRLVAEPEPPAGGRRLFTFLR</sequence>
<gene>
    <name evidence="1" type="ORF">ACFFHU_00760</name>
</gene>
<dbReference type="EMBL" id="JBHLUE010000001">
    <property type="protein sequence ID" value="MFC0562710.1"/>
    <property type="molecule type" value="Genomic_DNA"/>
</dbReference>
<keyword evidence="1" id="KW-0808">Transferase</keyword>
<dbReference type="SUPFAM" id="SSF53335">
    <property type="entry name" value="S-adenosyl-L-methionine-dependent methyltransferases"/>
    <property type="match status" value="1"/>
</dbReference>
<dbReference type="InterPro" id="IPR029063">
    <property type="entry name" value="SAM-dependent_MTases_sf"/>
</dbReference>
<dbReference type="GO" id="GO:0032259">
    <property type="term" value="P:methylation"/>
    <property type="evidence" value="ECO:0007669"/>
    <property type="project" value="UniProtKB-KW"/>
</dbReference>
<accession>A0ABV6NPK8</accession>
<reference evidence="1 2" key="1">
    <citation type="submission" date="2024-09" db="EMBL/GenBank/DDBJ databases">
        <authorList>
            <person name="Sun Q."/>
            <person name="Mori K."/>
        </authorList>
    </citation>
    <scope>NUCLEOTIDE SEQUENCE [LARGE SCALE GENOMIC DNA]</scope>
    <source>
        <strain evidence="1 2">TBRC 2205</strain>
    </source>
</reference>
<comment type="caution">
    <text evidence="1">The sequence shown here is derived from an EMBL/GenBank/DDBJ whole genome shotgun (WGS) entry which is preliminary data.</text>
</comment>
<evidence type="ECO:0000313" key="2">
    <source>
        <dbReference type="Proteomes" id="UP001589894"/>
    </source>
</evidence>